<evidence type="ECO:0000313" key="2">
    <source>
        <dbReference type="Proteomes" id="UP001499909"/>
    </source>
</evidence>
<sequence length="113" mass="12232">MDGIEELIIPLQISRKPGRPPRQTVAPVTWSVRGVSRDTRGVLERAASRAGKTLGQFLNEDVRDLLEAQAPPLAPAAQLTDLQGQIEYLQQLVENLAAMLGSAEPLSKPGQHS</sequence>
<gene>
    <name evidence="1" type="ORF">GCM10022406_04980</name>
</gene>
<reference evidence="2" key="1">
    <citation type="journal article" date="2019" name="Int. J. Syst. Evol. Microbiol.">
        <title>The Global Catalogue of Microorganisms (GCM) 10K type strain sequencing project: providing services to taxonomists for standard genome sequencing and annotation.</title>
        <authorList>
            <consortium name="The Broad Institute Genomics Platform"/>
            <consortium name="The Broad Institute Genome Sequencing Center for Infectious Disease"/>
            <person name="Wu L."/>
            <person name="Ma J."/>
        </authorList>
    </citation>
    <scope>NUCLEOTIDE SEQUENCE [LARGE SCALE GENOMIC DNA]</scope>
    <source>
        <strain evidence="2">JCM 17214</strain>
    </source>
</reference>
<proteinExistence type="predicted"/>
<comment type="caution">
    <text evidence="1">The sequence shown here is derived from an EMBL/GenBank/DDBJ whole genome shotgun (WGS) entry which is preliminary data.</text>
</comment>
<keyword evidence="2" id="KW-1185">Reference proteome</keyword>
<dbReference type="EMBL" id="BAABDH010000012">
    <property type="protein sequence ID" value="GAA3921853.1"/>
    <property type="molecule type" value="Genomic_DNA"/>
</dbReference>
<dbReference type="Proteomes" id="UP001499909">
    <property type="component" value="Unassembled WGS sequence"/>
</dbReference>
<protein>
    <submittedName>
        <fullName evidence="1">Uncharacterized protein</fullName>
    </submittedName>
</protein>
<dbReference type="RefSeq" id="WP_345109607.1">
    <property type="nucleotide sequence ID" value="NZ_BAABDH010000012.1"/>
</dbReference>
<accession>A0ABP7MIH5</accession>
<evidence type="ECO:0000313" key="1">
    <source>
        <dbReference type="EMBL" id="GAA3921853.1"/>
    </source>
</evidence>
<organism evidence="1 2">
    <name type="scientific">Hymenobacter algoricola</name>
    <dbReference type="NCBI Taxonomy" id="486267"/>
    <lineage>
        <taxon>Bacteria</taxon>
        <taxon>Pseudomonadati</taxon>
        <taxon>Bacteroidota</taxon>
        <taxon>Cytophagia</taxon>
        <taxon>Cytophagales</taxon>
        <taxon>Hymenobacteraceae</taxon>
        <taxon>Hymenobacter</taxon>
    </lineage>
</organism>
<name>A0ABP7MIH5_9BACT</name>